<evidence type="ECO:0000256" key="2">
    <source>
        <dbReference type="ARBA" id="ARBA00023315"/>
    </source>
</evidence>
<keyword evidence="5" id="KW-1185">Reference proteome</keyword>
<dbReference type="GO" id="GO:0016747">
    <property type="term" value="F:acyltransferase activity, transferring groups other than amino-acyl groups"/>
    <property type="evidence" value="ECO:0007669"/>
    <property type="project" value="InterPro"/>
</dbReference>
<feature type="domain" description="N-acetyltransferase" evidence="3">
    <location>
        <begin position="1"/>
        <end position="153"/>
    </location>
</feature>
<reference evidence="4 5" key="1">
    <citation type="submission" date="2019-04" db="EMBL/GenBank/DDBJ databases">
        <authorList>
            <person name="Liu Q."/>
            <person name="Xin Y.-H."/>
        </authorList>
    </citation>
    <scope>NUCLEOTIDE SEQUENCE [LARGE SCALE GENOMIC DNA]</scope>
    <source>
        <strain evidence="4 5">AM23</strain>
    </source>
</reference>
<accession>A0A4S5E063</accession>
<dbReference type="InterPro" id="IPR016181">
    <property type="entry name" value="Acyl_CoA_acyltransferase"/>
</dbReference>
<dbReference type="PROSITE" id="PS51186">
    <property type="entry name" value="GNAT"/>
    <property type="match status" value="1"/>
</dbReference>
<dbReference type="PANTHER" id="PTHR43800:SF1">
    <property type="entry name" value="PEPTIDYL-LYSINE N-ACETYLTRANSFERASE YJAB"/>
    <property type="match status" value="1"/>
</dbReference>
<name>A0A4S5E063_9MICC</name>
<dbReference type="AlphaFoldDB" id="A0A4S5E063"/>
<dbReference type="CDD" id="cd04301">
    <property type="entry name" value="NAT_SF"/>
    <property type="match status" value="1"/>
</dbReference>
<evidence type="ECO:0000256" key="1">
    <source>
        <dbReference type="ARBA" id="ARBA00022679"/>
    </source>
</evidence>
<dbReference type="Proteomes" id="UP000305233">
    <property type="component" value="Unassembled WGS sequence"/>
</dbReference>
<dbReference type="OrthoDB" id="572496at2"/>
<dbReference type="SUPFAM" id="SSF55729">
    <property type="entry name" value="Acyl-CoA N-acyltransferases (Nat)"/>
    <property type="match status" value="1"/>
</dbReference>
<evidence type="ECO:0000259" key="3">
    <source>
        <dbReference type="PROSITE" id="PS51186"/>
    </source>
</evidence>
<gene>
    <name evidence="4" type="ORF">E8P82_14495</name>
</gene>
<proteinExistence type="predicted"/>
<comment type="caution">
    <text evidence="4">The sequence shown here is derived from an EMBL/GenBank/DDBJ whole genome shotgun (WGS) entry which is preliminary data.</text>
</comment>
<dbReference type="InterPro" id="IPR000182">
    <property type="entry name" value="GNAT_dom"/>
</dbReference>
<keyword evidence="2" id="KW-0012">Acyltransferase</keyword>
<evidence type="ECO:0000313" key="5">
    <source>
        <dbReference type="Proteomes" id="UP000305233"/>
    </source>
</evidence>
<dbReference type="Pfam" id="PF00583">
    <property type="entry name" value="Acetyltransf_1"/>
    <property type="match status" value="1"/>
</dbReference>
<sequence length="169" mass="18573">MIRLAQEDDIGLMMLIERAADAVFRDIGMAAIADAEPMPANALRRYQRSDRAWVDTDDLGRAVAYILLDVLDGVPHIEQVSVHPSHAGQGKGRRLIEAAAEWAGLQGFSSLTLTTFAEVPWNAPYYARLGFEAVPASHLSPGLKHVRAREAAIGLDEWPRTAMRRALSD</sequence>
<keyword evidence="1 4" id="KW-0808">Transferase</keyword>
<dbReference type="EMBL" id="SSWH01000021">
    <property type="protein sequence ID" value="THJ64663.1"/>
    <property type="molecule type" value="Genomic_DNA"/>
</dbReference>
<dbReference type="Gene3D" id="3.40.630.30">
    <property type="match status" value="1"/>
</dbReference>
<dbReference type="PANTHER" id="PTHR43800">
    <property type="entry name" value="PEPTIDYL-LYSINE N-ACETYLTRANSFERASE YJAB"/>
    <property type="match status" value="1"/>
</dbReference>
<organism evidence="4 5">
    <name type="scientific">Arthrobacter echini</name>
    <dbReference type="NCBI Taxonomy" id="1529066"/>
    <lineage>
        <taxon>Bacteria</taxon>
        <taxon>Bacillati</taxon>
        <taxon>Actinomycetota</taxon>
        <taxon>Actinomycetes</taxon>
        <taxon>Micrococcales</taxon>
        <taxon>Micrococcaceae</taxon>
        <taxon>Arthrobacter</taxon>
    </lineage>
</organism>
<dbReference type="RefSeq" id="WP_136455761.1">
    <property type="nucleotide sequence ID" value="NZ_SSWH01000021.1"/>
</dbReference>
<protein>
    <submittedName>
        <fullName evidence="4">GNAT family N-acetyltransferase</fullName>
    </submittedName>
</protein>
<evidence type="ECO:0000313" key="4">
    <source>
        <dbReference type="EMBL" id="THJ64663.1"/>
    </source>
</evidence>